<reference evidence="3 4" key="1">
    <citation type="journal article" date="2012" name="PLoS Pathog.">
        <title>Diverse lifestyles and strategies of plant pathogenesis encoded in the genomes of eighteen Dothideomycetes fungi.</title>
        <authorList>
            <person name="Ohm R.A."/>
            <person name="Feau N."/>
            <person name="Henrissat B."/>
            <person name="Schoch C.L."/>
            <person name="Horwitz B.A."/>
            <person name="Barry K.W."/>
            <person name="Condon B.J."/>
            <person name="Copeland A.C."/>
            <person name="Dhillon B."/>
            <person name="Glaser F."/>
            <person name="Hesse C.N."/>
            <person name="Kosti I."/>
            <person name="LaButti K."/>
            <person name="Lindquist E.A."/>
            <person name="Lucas S."/>
            <person name="Salamov A.A."/>
            <person name="Bradshaw R.E."/>
            <person name="Ciuffetti L."/>
            <person name="Hamelin R.C."/>
            <person name="Kema G.H.J."/>
            <person name="Lawrence C."/>
            <person name="Scott J.A."/>
            <person name="Spatafora J.W."/>
            <person name="Turgeon B.G."/>
            <person name="de Wit P.J.G.M."/>
            <person name="Zhong S."/>
            <person name="Goodwin S.B."/>
            <person name="Grigoriev I.V."/>
        </authorList>
    </citation>
    <scope>NUCLEOTIDE SEQUENCE [LARGE SCALE GENOMIC DNA]</scope>
    <source>
        <strain evidence="4">28A</strain>
    </source>
</reference>
<dbReference type="RefSeq" id="XP_008024370.1">
    <property type="nucleotide sequence ID" value="XM_008026179.1"/>
</dbReference>
<dbReference type="HOGENOM" id="CLU_994134_0_0_1"/>
<protein>
    <recommendedName>
        <fullName evidence="2">SRR1-like domain-containing protein</fullName>
    </recommendedName>
</protein>
<evidence type="ECO:0000313" key="4">
    <source>
        <dbReference type="Proteomes" id="UP000016935"/>
    </source>
</evidence>
<dbReference type="EMBL" id="KB908559">
    <property type="protein sequence ID" value="EOA87886.1"/>
    <property type="molecule type" value="Genomic_DNA"/>
</dbReference>
<feature type="domain" description="SRR1-like" evidence="2">
    <location>
        <begin position="56"/>
        <end position="204"/>
    </location>
</feature>
<proteinExistence type="predicted"/>
<dbReference type="Pfam" id="PF07985">
    <property type="entry name" value="SRR1"/>
    <property type="match status" value="1"/>
</dbReference>
<dbReference type="GeneID" id="19404431"/>
<gene>
    <name evidence="3" type="ORF">SETTUDRAFT_39016</name>
</gene>
<sequence length="252" mass="28101">MPHATSDNAEPRLPLRAKPSSKKSTANRSIHGLSEQLEEYKTLYATSQLSQTITTRLQAMMKTAPTPITRILSLGLGSLVVTKGQTRRLKQLALLLALRASIQEISGTCIQLYAQDPTFTRHDETLLRSLNIHILHTPSGSSLGEAASILNPSTLVYSPFLTLEAYEQLLVAAKTPVRYLLGDDFDALLEKWPRRSAERTQVERVVKTGLARHYRRRGVAGKGFWSDDDAAFPMALYEWVAGEKSTSRIRNR</sequence>
<reference evidence="3 4" key="2">
    <citation type="journal article" date="2013" name="PLoS Genet.">
        <title>Comparative genome structure, secondary metabolite, and effector coding capacity across Cochliobolus pathogens.</title>
        <authorList>
            <person name="Condon B.J."/>
            <person name="Leng Y."/>
            <person name="Wu D."/>
            <person name="Bushley K.E."/>
            <person name="Ohm R.A."/>
            <person name="Otillar R."/>
            <person name="Martin J."/>
            <person name="Schackwitz W."/>
            <person name="Grimwood J."/>
            <person name="MohdZainudin N."/>
            <person name="Xue C."/>
            <person name="Wang R."/>
            <person name="Manning V.A."/>
            <person name="Dhillon B."/>
            <person name="Tu Z.J."/>
            <person name="Steffenson B.J."/>
            <person name="Salamov A."/>
            <person name="Sun H."/>
            <person name="Lowry S."/>
            <person name="LaButti K."/>
            <person name="Han J."/>
            <person name="Copeland A."/>
            <person name="Lindquist E."/>
            <person name="Barry K."/>
            <person name="Schmutz J."/>
            <person name="Baker S.E."/>
            <person name="Ciuffetti L.M."/>
            <person name="Grigoriev I.V."/>
            <person name="Zhong S."/>
            <person name="Turgeon B.G."/>
        </authorList>
    </citation>
    <scope>NUCLEOTIDE SEQUENCE [LARGE SCALE GENOMIC DNA]</scope>
    <source>
        <strain evidence="4">28A</strain>
    </source>
</reference>
<dbReference type="eggNOG" id="ENOG502R8NX">
    <property type="taxonomic scope" value="Eukaryota"/>
</dbReference>
<organism evidence="3 4">
    <name type="scientific">Exserohilum turcicum (strain 28A)</name>
    <name type="common">Northern leaf blight fungus</name>
    <name type="synonym">Setosphaeria turcica</name>
    <dbReference type="NCBI Taxonomy" id="671987"/>
    <lineage>
        <taxon>Eukaryota</taxon>
        <taxon>Fungi</taxon>
        <taxon>Dikarya</taxon>
        <taxon>Ascomycota</taxon>
        <taxon>Pezizomycotina</taxon>
        <taxon>Dothideomycetes</taxon>
        <taxon>Pleosporomycetidae</taxon>
        <taxon>Pleosporales</taxon>
        <taxon>Pleosporineae</taxon>
        <taxon>Pleosporaceae</taxon>
        <taxon>Exserohilum</taxon>
    </lineage>
</organism>
<keyword evidence="4" id="KW-1185">Reference proteome</keyword>
<name>R0ITA3_EXST2</name>
<dbReference type="OrthoDB" id="5318346at2759"/>
<dbReference type="AlphaFoldDB" id="R0ITA3"/>
<dbReference type="PANTHER" id="PTHR42080:SF1">
    <property type="entry name" value="SRR1-LIKE DOMAIN-CONTAINING PROTEIN"/>
    <property type="match status" value="1"/>
</dbReference>
<evidence type="ECO:0000256" key="1">
    <source>
        <dbReference type="SAM" id="MobiDB-lite"/>
    </source>
</evidence>
<dbReference type="PANTHER" id="PTHR42080">
    <property type="entry name" value="SRR1 DOMAIN-CONTAINING PROTEIN"/>
    <property type="match status" value="1"/>
</dbReference>
<dbReference type="InterPro" id="IPR012942">
    <property type="entry name" value="SRR1-like"/>
</dbReference>
<evidence type="ECO:0000313" key="3">
    <source>
        <dbReference type="EMBL" id="EOA87886.1"/>
    </source>
</evidence>
<accession>R0ITA3</accession>
<evidence type="ECO:0000259" key="2">
    <source>
        <dbReference type="Pfam" id="PF07985"/>
    </source>
</evidence>
<dbReference type="Proteomes" id="UP000016935">
    <property type="component" value="Unassembled WGS sequence"/>
</dbReference>
<feature type="region of interest" description="Disordered" evidence="1">
    <location>
        <begin position="1"/>
        <end position="29"/>
    </location>
</feature>